<dbReference type="FunFam" id="3.40.50.720:FF:000084">
    <property type="entry name" value="Short-chain dehydrogenase reductase"/>
    <property type="match status" value="1"/>
</dbReference>
<dbReference type="GO" id="GO:0004316">
    <property type="term" value="F:3-oxoacyl-[acyl-carrier-protein] reductase (NADPH) activity"/>
    <property type="evidence" value="ECO:0007669"/>
    <property type="project" value="UniProtKB-EC"/>
</dbReference>
<dbReference type="InterPro" id="IPR057326">
    <property type="entry name" value="KR_dom"/>
</dbReference>
<keyword evidence="2 4" id="KW-0560">Oxidoreductase</keyword>
<dbReference type="PANTHER" id="PTHR42879">
    <property type="entry name" value="3-OXOACYL-(ACYL-CARRIER-PROTEIN) REDUCTASE"/>
    <property type="match status" value="1"/>
</dbReference>
<sequence>MELSERVAVVTGGASGIGYAISERLSQAGASVVIADRDEENAAAAAEHLGVNSAKVSAVRTDVTRPEDVVAMVERTLESFGRLDILVNNAGINGRNAPLWEVTDEEWDALMAINLTSVFRCCRAVIGHMRERRSGAIVNVASIAGKEGNATAAPYSVTKAGAICLTKALAKEVVSDGIRVNAVAPALIETPLLEQLSPEDIGRLTEKVPMGRMGRPEEVAAVVHFLASDDASFVTGQCYDASGGRATY</sequence>
<dbReference type="InterPro" id="IPR050259">
    <property type="entry name" value="SDR"/>
</dbReference>
<dbReference type="PRINTS" id="PR00080">
    <property type="entry name" value="SDRFAMILY"/>
</dbReference>
<reference evidence="4" key="1">
    <citation type="submission" date="2020-02" db="EMBL/GenBank/DDBJ databases">
        <authorList>
            <person name="Meier V. D."/>
        </authorList>
    </citation>
    <scope>NUCLEOTIDE SEQUENCE</scope>
    <source>
        <strain evidence="4">AVDCRST_MAG82</strain>
    </source>
</reference>
<dbReference type="InterPro" id="IPR020904">
    <property type="entry name" value="Sc_DH/Rdtase_CS"/>
</dbReference>
<gene>
    <name evidence="4" type="ORF">AVDCRST_MAG82-980</name>
</gene>
<dbReference type="PRINTS" id="PR00081">
    <property type="entry name" value="GDHRDH"/>
</dbReference>
<dbReference type="InterPro" id="IPR002347">
    <property type="entry name" value="SDR_fam"/>
</dbReference>
<comment type="similarity">
    <text evidence="1">Belongs to the short-chain dehydrogenases/reductases (SDR) family.</text>
</comment>
<dbReference type="EC" id="1.1.1.100" evidence="4"/>
<dbReference type="SUPFAM" id="SSF51735">
    <property type="entry name" value="NAD(P)-binding Rossmann-fold domains"/>
    <property type="match status" value="1"/>
</dbReference>
<evidence type="ECO:0000256" key="2">
    <source>
        <dbReference type="ARBA" id="ARBA00023002"/>
    </source>
</evidence>
<evidence type="ECO:0000259" key="3">
    <source>
        <dbReference type="SMART" id="SM00822"/>
    </source>
</evidence>
<dbReference type="PROSITE" id="PS00061">
    <property type="entry name" value="ADH_SHORT"/>
    <property type="match status" value="1"/>
</dbReference>
<dbReference type="NCBIfam" id="NF005559">
    <property type="entry name" value="PRK07231.1"/>
    <property type="match status" value="1"/>
</dbReference>
<organism evidence="4">
    <name type="scientific">uncultured Rubrobacteraceae bacterium</name>
    <dbReference type="NCBI Taxonomy" id="349277"/>
    <lineage>
        <taxon>Bacteria</taxon>
        <taxon>Bacillati</taxon>
        <taxon>Actinomycetota</taxon>
        <taxon>Rubrobacteria</taxon>
        <taxon>Rubrobacterales</taxon>
        <taxon>Rubrobacteraceae</taxon>
        <taxon>environmental samples</taxon>
    </lineage>
</organism>
<name>A0A6J4PGK7_9ACTN</name>
<evidence type="ECO:0000256" key="1">
    <source>
        <dbReference type="ARBA" id="ARBA00006484"/>
    </source>
</evidence>
<dbReference type="Gene3D" id="3.40.50.720">
    <property type="entry name" value="NAD(P)-binding Rossmann-like Domain"/>
    <property type="match status" value="1"/>
</dbReference>
<dbReference type="EMBL" id="CADCVA010000132">
    <property type="protein sequence ID" value="CAA9414045.1"/>
    <property type="molecule type" value="Genomic_DNA"/>
</dbReference>
<protein>
    <submittedName>
        <fullName evidence="4">3-oxoacyl-[acyl-carrier protein] reductase</fullName>
        <ecNumber evidence="4">1.1.1.100</ecNumber>
    </submittedName>
</protein>
<dbReference type="Pfam" id="PF13561">
    <property type="entry name" value="adh_short_C2"/>
    <property type="match status" value="1"/>
</dbReference>
<dbReference type="PANTHER" id="PTHR42879:SF2">
    <property type="entry name" value="3-OXOACYL-[ACYL-CARRIER-PROTEIN] REDUCTASE FABG"/>
    <property type="match status" value="1"/>
</dbReference>
<accession>A0A6J4PGK7</accession>
<dbReference type="AlphaFoldDB" id="A0A6J4PGK7"/>
<evidence type="ECO:0000313" key="4">
    <source>
        <dbReference type="EMBL" id="CAA9414045.1"/>
    </source>
</evidence>
<dbReference type="InterPro" id="IPR036291">
    <property type="entry name" value="NAD(P)-bd_dom_sf"/>
</dbReference>
<dbReference type="NCBIfam" id="NF009466">
    <property type="entry name" value="PRK12826.1-2"/>
    <property type="match status" value="1"/>
</dbReference>
<feature type="domain" description="Ketoreductase" evidence="3">
    <location>
        <begin position="6"/>
        <end position="194"/>
    </location>
</feature>
<dbReference type="SMART" id="SM00822">
    <property type="entry name" value="PKS_KR"/>
    <property type="match status" value="1"/>
</dbReference>
<proteinExistence type="inferred from homology"/>
<dbReference type="GO" id="GO:0032787">
    <property type="term" value="P:monocarboxylic acid metabolic process"/>
    <property type="evidence" value="ECO:0007669"/>
    <property type="project" value="UniProtKB-ARBA"/>
</dbReference>